<dbReference type="STRING" id="1844972.A7K91_19675"/>
<dbReference type="Proteomes" id="UP000092024">
    <property type="component" value="Unassembled WGS sequence"/>
</dbReference>
<reference evidence="6 7" key="1">
    <citation type="submission" date="2016-05" db="EMBL/GenBank/DDBJ databases">
        <title>Paenibacillus oryzae. sp. nov., isolated from the rice root.</title>
        <authorList>
            <person name="Zhang J."/>
            <person name="Zhang X."/>
        </authorList>
    </citation>
    <scope>NUCLEOTIDE SEQUENCE [LARGE SCALE GENOMIC DNA]</scope>
    <source>
        <strain evidence="6 7">1DrF-4</strain>
    </source>
</reference>
<evidence type="ECO:0000313" key="7">
    <source>
        <dbReference type="Proteomes" id="UP000092024"/>
    </source>
</evidence>
<protein>
    <submittedName>
        <fullName evidence="6">TetR family transcriptional regulator</fullName>
    </submittedName>
</protein>
<dbReference type="Pfam" id="PF00440">
    <property type="entry name" value="TetR_N"/>
    <property type="match status" value="1"/>
</dbReference>
<evidence type="ECO:0000256" key="4">
    <source>
        <dbReference type="PROSITE-ProRule" id="PRU00335"/>
    </source>
</evidence>
<dbReference type="PANTHER" id="PTHR47506">
    <property type="entry name" value="TRANSCRIPTIONAL REGULATORY PROTEIN"/>
    <property type="match status" value="1"/>
</dbReference>
<gene>
    <name evidence="6" type="ORF">A7K91_19675</name>
</gene>
<dbReference type="Gene3D" id="1.10.10.60">
    <property type="entry name" value="Homeodomain-like"/>
    <property type="match status" value="1"/>
</dbReference>
<feature type="domain" description="HTH tetR-type" evidence="5">
    <location>
        <begin position="5"/>
        <end position="65"/>
    </location>
</feature>
<dbReference type="PRINTS" id="PR00455">
    <property type="entry name" value="HTHTETR"/>
</dbReference>
<dbReference type="SUPFAM" id="SSF46689">
    <property type="entry name" value="Homeodomain-like"/>
    <property type="match status" value="1"/>
</dbReference>
<evidence type="ECO:0000256" key="2">
    <source>
        <dbReference type="ARBA" id="ARBA00023125"/>
    </source>
</evidence>
<evidence type="ECO:0000256" key="1">
    <source>
        <dbReference type="ARBA" id="ARBA00023015"/>
    </source>
</evidence>
<dbReference type="InterPro" id="IPR023772">
    <property type="entry name" value="DNA-bd_HTH_TetR-type_CS"/>
</dbReference>
<dbReference type="PROSITE" id="PS50977">
    <property type="entry name" value="HTH_TETR_2"/>
    <property type="match status" value="1"/>
</dbReference>
<evidence type="ECO:0000313" key="6">
    <source>
        <dbReference type="EMBL" id="OBR67012.1"/>
    </source>
</evidence>
<dbReference type="GO" id="GO:0003677">
    <property type="term" value="F:DNA binding"/>
    <property type="evidence" value="ECO:0007669"/>
    <property type="project" value="UniProtKB-UniRule"/>
</dbReference>
<dbReference type="InterPro" id="IPR009057">
    <property type="entry name" value="Homeodomain-like_sf"/>
</dbReference>
<proteinExistence type="predicted"/>
<sequence length="199" mass="22698">MKKRELTSQQLIEAAFELFVEFGLEKTSLGMIAQKVGITKPSIYYHFSTKEELISQAFDYIFKDHYFKSYFQIEEVTLHNFAQCLYQGGLNMLPDPDKSHNAVLRVLNEFATLAEREEMYRARLSAIQQDFLTGFQQLLSMGFELGAVPSGNLAYKAHLLALSIDGISRCKLMGIGMDYEGVWKEAVNSVLKQDFIIQV</sequence>
<dbReference type="PANTHER" id="PTHR47506:SF6">
    <property type="entry name" value="HTH-TYPE TRANSCRIPTIONAL REPRESSOR NEMR"/>
    <property type="match status" value="1"/>
</dbReference>
<name>A0A1A5YN20_9BACL</name>
<evidence type="ECO:0000256" key="3">
    <source>
        <dbReference type="ARBA" id="ARBA00023163"/>
    </source>
</evidence>
<evidence type="ECO:0000259" key="5">
    <source>
        <dbReference type="PROSITE" id="PS50977"/>
    </source>
</evidence>
<dbReference type="AlphaFoldDB" id="A0A1A5YN20"/>
<keyword evidence="2 4" id="KW-0238">DNA-binding</keyword>
<accession>A0A1A5YN20</accession>
<organism evidence="6 7">
    <name type="scientific">Paenibacillus oryzae</name>
    <dbReference type="NCBI Taxonomy" id="1844972"/>
    <lineage>
        <taxon>Bacteria</taxon>
        <taxon>Bacillati</taxon>
        <taxon>Bacillota</taxon>
        <taxon>Bacilli</taxon>
        <taxon>Bacillales</taxon>
        <taxon>Paenibacillaceae</taxon>
        <taxon>Paenibacillus</taxon>
    </lineage>
</organism>
<dbReference type="OrthoDB" id="9814200at2"/>
<dbReference type="InterPro" id="IPR001647">
    <property type="entry name" value="HTH_TetR"/>
</dbReference>
<keyword evidence="3" id="KW-0804">Transcription</keyword>
<dbReference type="PROSITE" id="PS01081">
    <property type="entry name" value="HTH_TETR_1"/>
    <property type="match status" value="1"/>
</dbReference>
<feature type="DNA-binding region" description="H-T-H motif" evidence="4">
    <location>
        <begin position="28"/>
        <end position="47"/>
    </location>
</feature>
<keyword evidence="1" id="KW-0805">Transcription regulation</keyword>
<dbReference type="Gene3D" id="1.10.357.10">
    <property type="entry name" value="Tetracycline Repressor, domain 2"/>
    <property type="match status" value="1"/>
</dbReference>
<dbReference type="EMBL" id="LYPA01000041">
    <property type="protein sequence ID" value="OBR67012.1"/>
    <property type="molecule type" value="Genomic_DNA"/>
</dbReference>
<comment type="caution">
    <text evidence="6">The sequence shown here is derived from an EMBL/GenBank/DDBJ whole genome shotgun (WGS) entry which is preliminary data.</text>
</comment>
<keyword evidence="7" id="KW-1185">Reference proteome</keyword>